<proteinExistence type="predicted"/>
<accession>A0AAD8F9Q0</accession>
<dbReference type="EMBL" id="JASAOG010000066">
    <property type="protein sequence ID" value="KAK0055833.1"/>
    <property type="molecule type" value="Genomic_DNA"/>
</dbReference>
<feature type="region of interest" description="Disordered" evidence="1">
    <location>
        <begin position="348"/>
        <end position="378"/>
    </location>
</feature>
<name>A0AAD8F9Q0_BIOPF</name>
<reference evidence="2" key="1">
    <citation type="journal article" date="2023" name="PLoS Negl. Trop. Dis.">
        <title>A genome sequence for Biomphalaria pfeifferi, the major vector snail for the human-infecting parasite Schistosoma mansoni.</title>
        <authorList>
            <person name="Bu L."/>
            <person name="Lu L."/>
            <person name="Laidemitt M.R."/>
            <person name="Zhang S.M."/>
            <person name="Mutuku M."/>
            <person name="Mkoji G."/>
            <person name="Steinauer M."/>
            <person name="Loker E.S."/>
        </authorList>
    </citation>
    <scope>NUCLEOTIDE SEQUENCE</scope>
    <source>
        <strain evidence="2">KasaAsao</strain>
    </source>
</reference>
<evidence type="ECO:0000313" key="3">
    <source>
        <dbReference type="Proteomes" id="UP001233172"/>
    </source>
</evidence>
<feature type="region of interest" description="Disordered" evidence="1">
    <location>
        <begin position="257"/>
        <end position="281"/>
    </location>
</feature>
<feature type="compositionally biased region" description="Basic and acidic residues" evidence="1">
    <location>
        <begin position="1041"/>
        <end position="1050"/>
    </location>
</feature>
<sequence length="1306" mass="145579">MKLRDLLANSLSRVSNKKKKTTTPVPDRTAAAIQCKPNVESFWLTSSTTESKDASEITEASWRGNALYKGLDSARSVDFDAYTSGIVTSHSAEGFSTQLIALGNHSRMAVSDFNTSSSNLFSHMSSHIPSHISSHIPSHMSFISNTAAAEPYTSTYCHYHRHEHHYQHYVPGKSMTSWTPSDMQARAMPFQAKRDVQARAMPCQASAKRDIGFFKKSFRSLKKHCGKVRTEMTDNKPIPNDLSSRCLVCHSPDRKLTERKPNVKPKRKGVKESFKTQENKEVSNAKGAKCWYSDNEASLTPAHQGRSLFRESSVESCSSQPFSCSREGSAARDFTGFDSASLSGYESDFPKVHRSRSRIKTNPWLPSPQPSGGRRSEHFNLNEEDVTARTFHRSASFEVQKENLFSSTRSSWTDCSTNKVTPRHRSLTPLDINVTLGMDISKVQARPPKLNDLNVDKTPRPSSIVSPNTEFVMLADNLEQLASNISFEYEDMLDSTLESVSVLQDGGQASIQDLLTDDQMGKSVKKNSVLPSDQCLQSANSPDSGVGGLTSSDAEDVGRSTIGTESRPADIVCVTSSLSNKTWPTNDSLFQGMQIDLNVTALNSKDAPLVKKKYPTKFNSSKHIKSDVESSATVSESDVDNSTYSTVEGHKLTLPTLQDRPKCIHSTLMIDERLDIRYLSHHQGTNHAMGSTLLKHLSPKVLHGVTTNRYSDPSKVLNRMSINRHSDPIVGTCLRPSNLNSRHALKINAMETAGHVTGWTVHLPINISTSECSPTENWQCDVTESNCSSTEAYEQNTKLKDLSITMKDTRNYSQETLIDLKSNSLMESALEHSFDMSDASVQTDFDENFSRWEVLDFLDNVHEDVIDPVERTRLWLLTGSMQDSSDTGYSSLTRETQNVLTGETHVLELVEQKTERNSLTELVHRNSPTLLSDVSSDNSFILEIKKYDPGLDGNKKVLQVPNALLTTSKDTCSTRFKALPEETVHQMFSGIELQFQEIFKQIEQHENNCPHKTELKGKPKFSNASDTMDDHESPKLSPARDGQDDHDKSKVITTRDSQDDLDKPKVCTAGDDLERELKSKSLTDAETGENKNHRCFLQSGELGHDDISTLQGMKTFQKTLASKHLPNDELKETLTEFSVLHRNTLETLRDTTHSDIQTNDQLPAGQSQDKADYLAFLKDVPLRRHQLKRPLYLVPGVGPVDMSNAEQMNMVYERHSSLPGPSPTGKHNGKKIKFKKGQGQRLERNRIQSLENAGIAFQTRDLSMSSPHPLGHLDSPHSDTPLGSIHPQLQTEWVGLSSQSYSKGHK</sequence>
<feature type="compositionally biased region" description="Basic and acidic residues" evidence="1">
    <location>
        <begin position="1056"/>
        <end position="1065"/>
    </location>
</feature>
<evidence type="ECO:0000313" key="2">
    <source>
        <dbReference type="EMBL" id="KAK0055833.1"/>
    </source>
</evidence>
<reference evidence="2" key="2">
    <citation type="submission" date="2023-04" db="EMBL/GenBank/DDBJ databases">
        <authorList>
            <person name="Bu L."/>
            <person name="Lu L."/>
            <person name="Laidemitt M.R."/>
            <person name="Zhang S.M."/>
            <person name="Mutuku M."/>
            <person name="Mkoji G."/>
            <person name="Steinauer M."/>
            <person name="Loker E.S."/>
        </authorList>
    </citation>
    <scope>NUCLEOTIDE SEQUENCE</scope>
    <source>
        <strain evidence="2">KasaAsao</strain>
        <tissue evidence="2">Whole Snail</tissue>
    </source>
</reference>
<protein>
    <submittedName>
        <fullName evidence="2">Uncharacterized protein</fullName>
    </submittedName>
</protein>
<dbReference type="Proteomes" id="UP001233172">
    <property type="component" value="Unassembled WGS sequence"/>
</dbReference>
<feature type="compositionally biased region" description="Basic residues" evidence="1">
    <location>
        <begin position="1227"/>
        <end position="1238"/>
    </location>
</feature>
<keyword evidence="3" id="KW-1185">Reference proteome</keyword>
<feature type="compositionally biased region" description="Polar residues" evidence="1">
    <location>
        <begin position="531"/>
        <end position="543"/>
    </location>
</feature>
<gene>
    <name evidence="2" type="ORF">Bpfe_014702</name>
</gene>
<feature type="region of interest" description="Disordered" evidence="1">
    <location>
        <begin position="1009"/>
        <end position="1068"/>
    </location>
</feature>
<feature type="compositionally biased region" description="Basic and acidic residues" evidence="1">
    <location>
        <begin position="270"/>
        <end position="281"/>
    </location>
</feature>
<feature type="region of interest" description="Disordered" evidence="1">
    <location>
        <begin position="1216"/>
        <end position="1241"/>
    </location>
</feature>
<feature type="region of interest" description="Disordered" evidence="1">
    <location>
        <begin position="1262"/>
        <end position="1285"/>
    </location>
</feature>
<comment type="caution">
    <text evidence="2">The sequence shown here is derived from an EMBL/GenBank/DDBJ whole genome shotgun (WGS) entry which is preliminary data.</text>
</comment>
<feature type="region of interest" description="Disordered" evidence="1">
    <location>
        <begin position="531"/>
        <end position="561"/>
    </location>
</feature>
<evidence type="ECO:0000256" key="1">
    <source>
        <dbReference type="SAM" id="MobiDB-lite"/>
    </source>
</evidence>
<organism evidence="2 3">
    <name type="scientific">Biomphalaria pfeifferi</name>
    <name type="common">Bloodfluke planorb</name>
    <name type="synonym">Freshwater snail</name>
    <dbReference type="NCBI Taxonomy" id="112525"/>
    <lineage>
        <taxon>Eukaryota</taxon>
        <taxon>Metazoa</taxon>
        <taxon>Spiralia</taxon>
        <taxon>Lophotrochozoa</taxon>
        <taxon>Mollusca</taxon>
        <taxon>Gastropoda</taxon>
        <taxon>Heterobranchia</taxon>
        <taxon>Euthyneura</taxon>
        <taxon>Panpulmonata</taxon>
        <taxon>Hygrophila</taxon>
        <taxon>Lymnaeoidea</taxon>
        <taxon>Planorbidae</taxon>
        <taxon>Biomphalaria</taxon>
    </lineage>
</organism>